<feature type="compositionally biased region" description="Polar residues" evidence="1">
    <location>
        <begin position="63"/>
        <end position="81"/>
    </location>
</feature>
<reference evidence="2 3" key="1">
    <citation type="journal article" date="2009" name="Nature">
        <title>The Sorghum bicolor genome and the diversification of grasses.</title>
        <authorList>
            <person name="Paterson A.H."/>
            <person name="Bowers J.E."/>
            <person name="Bruggmann R."/>
            <person name="Dubchak I."/>
            <person name="Grimwood J."/>
            <person name="Gundlach H."/>
            <person name="Haberer G."/>
            <person name="Hellsten U."/>
            <person name="Mitros T."/>
            <person name="Poliakov A."/>
            <person name="Schmutz J."/>
            <person name="Spannagl M."/>
            <person name="Tang H."/>
            <person name="Wang X."/>
            <person name="Wicker T."/>
            <person name="Bharti A.K."/>
            <person name="Chapman J."/>
            <person name="Feltus F.A."/>
            <person name="Gowik U."/>
            <person name="Grigoriev I.V."/>
            <person name="Lyons E."/>
            <person name="Maher C.A."/>
            <person name="Martis M."/>
            <person name="Narechania A."/>
            <person name="Otillar R.P."/>
            <person name="Penning B.W."/>
            <person name="Salamov A.A."/>
            <person name="Wang Y."/>
            <person name="Zhang L."/>
            <person name="Carpita N.C."/>
            <person name="Freeling M."/>
            <person name="Gingle A.R."/>
            <person name="Hash C.T."/>
            <person name="Keller B."/>
            <person name="Klein P."/>
            <person name="Kresovich S."/>
            <person name="McCann M.C."/>
            <person name="Ming R."/>
            <person name="Peterson D.G."/>
            <person name="Mehboob-ur-Rahman"/>
            <person name="Ware D."/>
            <person name="Westhoff P."/>
            <person name="Mayer K.F."/>
            <person name="Messing J."/>
            <person name="Rokhsar D.S."/>
        </authorList>
    </citation>
    <scope>NUCLEOTIDE SEQUENCE [LARGE SCALE GENOMIC DNA]</scope>
    <source>
        <strain evidence="3">cv. BTx623</strain>
    </source>
</reference>
<sequence length="87" mass="9495">MLACPPAPGRRAPAQRTTQSLQRERSSRIHGYVGRDARQKHELVGTSWCALGFIKHSPLATSWKTSASRSLATPQKGTSGARSPKRI</sequence>
<organism evidence="2 3">
    <name type="scientific">Sorghum bicolor</name>
    <name type="common">Sorghum</name>
    <name type="synonym">Sorghum vulgare</name>
    <dbReference type="NCBI Taxonomy" id="4558"/>
    <lineage>
        <taxon>Eukaryota</taxon>
        <taxon>Viridiplantae</taxon>
        <taxon>Streptophyta</taxon>
        <taxon>Embryophyta</taxon>
        <taxon>Tracheophyta</taxon>
        <taxon>Spermatophyta</taxon>
        <taxon>Magnoliopsida</taxon>
        <taxon>Liliopsida</taxon>
        <taxon>Poales</taxon>
        <taxon>Poaceae</taxon>
        <taxon>PACMAD clade</taxon>
        <taxon>Panicoideae</taxon>
        <taxon>Andropogonodae</taxon>
        <taxon>Andropogoneae</taxon>
        <taxon>Sorghinae</taxon>
        <taxon>Sorghum</taxon>
    </lineage>
</organism>
<proteinExistence type="predicted"/>
<dbReference type="Proteomes" id="UP000000768">
    <property type="component" value="Chromosome 3"/>
</dbReference>
<feature type="compositionally biased region" description="Basic and acidic residues" evidence="1">
    <location>
        <begin position="22"/>
        <end position="34"/>
    </location>
</feature>
<evidence type="ECO:0000313" key="2">
    <source>
        <dbReference type="EMBL" id="OQU88083.1"/>
    </source>
</evidence>
<feature type="region of interest" description="Disordered" evidence="1">
    <location>
        <begin position="63"/>
        <end position="87"/>
    </location>
</feature>
<keyword evidence="3" id="KW-1185">Reference proteome</keyword>
<dbReference type="AlphaFoldDB" id="A0A1W0W151"/>
<evidence type="ECO:0000256" key="1">
    <source>
        <dbReference type="SAM" id="MobiDB-lite"/>
    </source>
</evidence>
<dbReference type="InParanoid" id="A0A1W0W151"/>
<protein>
    <submittedName>
        <fullName evidence="2">Uncharacterized protein</fullName>
    </submittedName>
</protein>
<evidence type="ECO:0000313" key="3">
    <source>
        <dbReference type="Proteomes" id="UP000000768"/>
    </source>
</evidence>
<dbReference type="EMBL" id="CM000762">
    <property type="protein sequence ID" value="OQU88083.1"/>
    <property type="molecule type" value="Genomic_DNA"/>
</dbReference>
<reference evidence="3" key="2">
    <citation type="journal article" date="2018" name="Plant J.">
        <title>The Sorghum bicolor reference genome: improved assembly, gene annotations, a transcriptome atlas, and signatures of genome organization.</title>
        <authorList>
            <person name="McCormick R.F."/>
            <person name="Truong S.K."/>
            <person name="Sreedasyam A."/>
            <person name="Jenkins J."/>
            <person name="Shu S."/>
            <person name="Sims D."/>
            <person name="Kennedy M."/>
            <person name="Amirebrahimi M."/>
            <person name="Weers B.D."/>
            <person name="McKinley B."/>
            <person name="Mattison A."/>
            <person name="Morishige D.T."/>
            <person name="Grimwood J."/>
            <person name="Schmutz J."/>
            <person name="Mullet J.E."/>
        </authorList>
    </citation>
    <scope>NUCLEOTIDE SEQUENCE [LARGE SCALE GENOMIC DNA]</scope>
    <source>
        <strain evidence="3">cv. BTx623</strain>
    </source>
</reference>
<accession>A0A1W0W151</accession>
<feature type="region of interest" description="Disordered" evidence="1">
    <location>
        <begin position="1"/>
        <end position="34"/>
    </location>
</feature>
<dbReference type="Gramene" id="OQU88083">
    <property type="protein sequence ID" value="OQU88083"/>
    <property type="gene ID" value="SORBI_3003G396050"/>
</dbReference>
<gene>
    <name evidence="2" type="ORF">SORBI_3003G396050</name>
</gene>
<name>A0A1W0W151_SORBI</name>